<feature type="domain" description="MAE-28990/MAE-18760-like HEPN" evidence="1">
    <location>
        <begin position="7"/>
        <end position="220"/>
    </location>
</feature>
<gene>
    <name evidence="2" type="ORF">SK571_42375</name>
</gene>
<comment type="caution">
    <text evidence="2">The sequence shown here is derived from an EMBL/GenBank/DDBJ whole genome shotgun (WGS) entry which is preliminary data.</text>
</comment>
<dbReference type="EMBL" id="JAXAVV010000035">
    <property type="protein sequence ID" value="MDX8056063.1"/>
    <property type="molecule type" value="Genomic_DNA"/>
</dbReference>
<dbReference type="RefSeq" id="WP_319989749.1">
    <property type="nucleotide sequence ID" value="NZ_JAXAVV010000035.1"/>
</dbReference>
<name>A0ABU4U672_9PSEU</name>
<evidence type="ECO:0000313" key="2">
    <source>
        <dbReference type="EMBL" id="MDX8056063.1"/>
    </source>
</evidence>
<dbReference type="Proteomes" id="UP001271792">
    <property type="component" value="Unassembled WGS sequence"/>
</dbReference>
<sequence length="226" mass="25778">MNVTDLRERLEEDLAWRIDELRHLRNELLGSQETSEWPVSAMRAILVMQYAHLEGFAQIAFSYYVDAVNARSLQAHEIKSNLFASACTAEFEALRTGGSGDQEDDDGRLSRRAKKQVEFVEKLRSISQTVVSIDPEAAVSMEMNFGKDVLKRTLYRLGIPESEVSTGYFASLEFVRRTRNDIAHGSRKERIDPGVFNAHRAKCESFMGELIRLITAAIRQEWFRAT</sequence>
<protein>
    <submittedName>
        <fullName evidence="2">MAE_28990/MAE_18760 family HEPN-like nuclease</fullName>
    </submittedName>
</protein>
<reference evidence="2 3" key="1">
    <citation type="submission" date="2023-11" db="EMBL/GenBank/DDBJ databases">
        <title>Lentzea sokolovensis, sp. nov., Lentzea kristufkii, sp. nov., and Lentzea miocenensis, sp. nov., rare actinobacteria from Sokolov Coal Basin, Miocene lacustrine sediment, Czech Republic.</title>
        <authorList>
            <person name="Lara A."/>
            <person name="Kotroba L."/>
            <person name="Nouioui I."/>
            <person name="Neumann-Schaal M."/>
            <person name="Mast Y."/>
            <person name="Chronakova A."/>
        </authorList>
    </citation>
    <scope>NUCLEOTIDE SEQUENCE [LARGE SCALE GENOMIC DNA]</scope>
    <source>
        <strain evidence="2 3">BCCO 10_0798</strain>
    </source>
</reference>
<dbReference type="InterPro" id="IPR040788">
    <property type="entry name" value="HEPN_MAE_28990"/>
</dbReference>
<organism evidence="2 3">
    <name type="scientific">Lentzea kristufekii</name>
    <dbReference type="NCBI Taxonomy" id="3095430"/>
    <lineage>
        <taxon>Bacteria</taxon>
        <taxon>Bacillati</taxon>
        <taxon>Actinomycetota</taxon>
        <taxon>Actinomycetes</taxon>
        <taxon>Pseudonocardiales</taxon>
        <taxon>Pseudonocardiaceae</taxon>
        <taxon>Lentzea</taxon>
    </lineage>
</organism>
<keyword evidence="3" id="KW-1185">Reference proteome</keyword>
<accession>A0ABU4U672</accession>
<dbReference type="Pfam" id="PF18737">
    <property type="entry name" value="HEPN_MAE_28990"/>
    <property type="match status" value="1"/>
</dbReference>
<evidence type="ECO:0000259" key="1">
    <source>
        <dbReference type="Pfam" id="PF18737"/>
    </source>
</evidence>
<reference evidence="2 3" key="2">
    <citation type="submission" date="2023-11" db="EMBL/GenBank/DDBJ databases">
        <authorList>
            <person name="Lara A.C."/>
            <person name="Chronakova A."/>
        </authorList>
    </citation>
    <scope>NUCLEOTIDE SEQUENCE [LARGE SCALE GENOMIC DNA]</scope>
    <source>
        <strain evidence="2 3">BCCO 10_0798</strain>
    </source>
</reference>
<proteinExistence type="predicted"/>
<evidence type="ECO:0000313" key="3">
    <source>
        <dbReference type="Proteomes" id="UP001271792"/>
    </source>
</evidence>